<dbReference type="CDD" id="cd16917">
    <property type="entry name" value="HATPase_UhpB-NarQ-NarX-like"/>
    <property type="match status" value="1"/>
</dbReference>
<dbReference type="Pfam" id="PF07730">
    <property type="entry name" value="HisKA_3"/>
    <property type="match status" value="1"/>
</dbReference>
<feature type="transmembrane region" description="Helical" evidence="8">
    <location>
        <begin position="202"/>
        <end position="222"/>
    </location>
</feature>
<dbReference type="AlphaFoldDB" id="A0A2T6G5L8"/>
<feature type="transmembrane region" description="Helical" evidence="8">
    <location>
        <begin position="366"/>
        <end position="388"/>
    </location>
</feature>
<dbReference type="SUPFAM" id="SSF55874">
    <property type="entry name" value="ATPase domain of HSP90 chaperone/DNA topoisomerase II/histidine kinase"/>
    <property type="match status" value="1"/>
</dbReference>
<keyword evidence="8" id="KW-0472">Membrane</keyword>
<name>A0A2T6G5L8_9BACL</name>
<evidence type="ECO:0000256" key="3">
    <source>
        <dbReference type="ARBA" id="ARBA00022679"/>
    </source>
</evidence>
<keyword evidence="8" id="KW-1133">Transmembrane helix</keyword>
<dbReference type="EMBL" id="PYHP01000022">
    <property type="protein sequence ID" value="PUA39453.1"/>
    <property type="molecule type" value="Genomic_DNA"/>
</dbReference>
<feature type="transmembrane region" description="Helical" evidence="8">
    <location>
        <begin position="269"/>
        <end position="290"/>
    </location>
</feature>
<evidence type="ECO:0000259" key="9">
    <source>
        <dbReference type="PROSITE" id="PS50109"/>
    </source>
</evidence>
<dbReference type="InterPro" id="IPR036890">
    <property type="entry name" value="HATPase_C_sf"/>
</dbReference>
<evidence type="ECO:0000256" key="1">
    <source>
        <dbReference type="ARBA" id="ARBA00000085"/>
    </source>
</evidence>
<evidence type="ECO:0000256" key="8">
    <source>
        <dbReference type="SAM" id="Phobius"/>
    </source>
</evidence>
<dbReference type="Gene3D" id="3.30.565.10">
    <property type="entry name" value="Histidine kinase-like ATPase, C-terminal domain"/>
    <property type="match status" value="1"/>
</dbReference>
<dbReference type="PANTHER" id="PTHR24421:SF60">
    <property type="entry name" value="SENSOR HISTIDINE KINASE COMP"/>
    <property type="match status" value="1"/>
</dbReference>
<dbReference type="Gene3D" id="1.20.5.1930">
    <property type="match status" value="1"/>
</dbReference>
<evidence type="ECO:0000313" key="10">
    <source>
        <dbReference type="EMBL" id="PUA39453.1"/>
    </source>
</evidence>
<feature type="transmembrane region" description="Helical" evidence="8">
    <location>
        <begin position="114"/>
        <end position="132"/>
    </location>
</feature>
<evidence type="ECO:0000256" key="7">
    <source>
        <dbReference type="ARBA" id="ARBA00023012"/>
    </source>
</evidence>
<dbReference type="GO" id="GO:0046983">
    <property type="term" value="F:protein dimerization activity"/>
    <property type="evidence" value="ECO:0007669"/>
    <property type="project" value="InterPro"/>
</dbReference>
<dbReference type="InterPro" id="IPR005467">
    <property type="entry name" value="His_kinase_dom"/>
</dbReference>
<dbReference type="EC" id="2.7.13.3" evidence="2"/>
<evidence type="ECO:0000313" key="11">
    <source>
        <dbReference type="Proteomes" id="UP000244184"/>
    </source>
</evidence>
<dbReference type="PANTHER" id="PTHR24421">
    <property type="entry name" value="NITRATE/NITRITE SENSOR PROTEIN NARX-RELATED"/>
    <property type="match status" value="1"/>
</dbReference>
<keyword evidence="6" id="KW-0067">ATP-binding</keyword>
<dbReference type="Proteomes" id="UP000244184">
    <property type="component" value="Unassembled WGS sequence"/>
</dbReference>
<proteinExistence type="predicted"/>
<dbReference type="PROSITE" id="PS50109">
    <property type="entry name" value="HIS_KIN"/>
    <property type="match status" value="1"/>
</dbReference>
<evidence type="ECO:0000256" key="6">
    <source>
        <dbReference type="ARBA" id="ARBA00022840"/>
    </source>
</evidence>
<evidence type="ECO:0000256" key="5">
    <source>
        <dbReference type="ARBA" id="ARBA00022777"/>
    </source>
</evidence>
<comment type="catalytic activity">
    <reaction evidence="1">
        <text>ATP + protein L-histidine = ADP + protein N-phospho-L-histidine.</text>
        <dbReference type="EC" id="2.7.13.3"/>
    </reaction>
</comment>
<feature type="transmembrane region" description="Helical" evidence="8">
    <location>
        <begin position="7"/>
        <end position="26"/>
    </location>
</feature>
<feature type="domain" description="Histidine kinase" evidence="9">
    <location>
        <begin position="676"/>
        <end position="769"/>
    </location>
</feature>
<keyword evidence="4" id="KW-0547">Nucleotide-binding</keyword>
<feature type="transmembrane region" description="Helical" evidence="8">
    <location>
        <begin position="234"/>
        <end position="257"/>
    </location>
</feature>
<gene>
    <name evidence="10" type="ORF">C8Z91_08485</name>
</gene>
<dbReference type="GO" id="GO:0005524">
    <property type="term" value="F:ATP binding"/>
    <property type="evidence" value="ECO:0007669"/>
    <property type="project" value="UniProtKB-KW"/>
</dbReference>
<feature type="transmembrane region" description="Helical" evidence="8">
    <location>
        <begin position="302"/>
        <end position="323"/>
    </location>
</feature>
<keyword evidence="5" id="KW-0418">Kinase</keyword>
<dbReference type="Pfam" id="PF02518">
    <property type="entry name" value="HATPase_c"/>
    <property type="match status" value="1"/>
</dbReference>
<accession>A0A2T6G5L8</accession>
<evidence type="ECO:0000256" key="4">
    <source>
        <dbReference type="ARBA" id="ARBA00022741"/>
    </source>
</evidence>
<evidence type="ECO:0000256" key="2">
    <source>
        <dbReference type="ARBA" id="ARBA00012438"/>
    </source>
</evidence>
<dbReference type="InterPro" id="IPR011712">
    <property type="entry name" value="Sig_transdc_His_kin_sub3_dim/P"/>
</dbReference>
<feature type="transmembrane region" description="Helical" evidence="8">
    <location>
        <begin position="169"/>
        <end position="190"/>
    </location>
</feature>
<keyword evidence="8" id="KW-0812">Transmembrane</keyword>
<protein>
    <recommendedName>
        <fullName evidence="2">histidine kinase</fullName>
        <ecNumber evidence="2">2.7.13.3</ecNumber>
    </recommendedName>
</protein>
<keyword evidence="3" id="KW-0808">Transferase</keyword>
<dbReference type="InterPro" id="IPR050482">
    <property type="entry name" value="Sensor_HK_TwoCompSys"/>
</dbReference>
<keyword evidence="7" id="KW-0902">Two-component regulatory system</keyword>
<reference evidence="10 11" key="1">
    <citation type="submission" date="2018-03" db="EMBL/GenBank/DDBJ databases">
        <title>Genome sequence of Paenibacillus elgii strain AC13 an antimicrobial compound producing bacteria.</title>
        <authorList>
            <person name="Kurokawa A.S."/>
            <person name="Araujo J.F."/>
            <person name="Costa R.A."/>
            <person name="Ortega D.B."/>
            <person name="Pires A.S."/>
            <person name="Pappas G.J.Jr."/>
            <person name="Franco O.L."/>
            <person name="Barreto C."/>
            <person name="Magalhaes B.S."/>
            <person name="Kruger R.H."/>
        </authorList>
    </citation>
    <scope>NUCLEOTIDE SEQUENCE [LARGE SCALE GENOMIC DNA]</scope>
    <source>
        <strain evidence="10 11">AC13</strain>
    </source>
</reference>
<dbReference type="GO" id="GO:0016020">
    <property type="term" value="C:membrane"/>
    <property type="evidence" value="ECO:0007669"/>
    <property type="project" value="InterPro"/>
</dbReference>
<feature type="transmembrane region" description="Helical" evidence="8">
    <location>
        <begin position="139"/>
        <end position="157"/>
    </location>
</feature>
<dbReference type="GO" id="GO:0000155">
    <property type="term" value="F:phosphorelay sensor kinase activity"/>
    <property type="evidence" value="ECO:0007669"/>
    <property type="project" value="InterPro"/>
</dbReference>
<comment type="caution">
    <text evidence="10">The sequence shown here is derived from an EMBL/GenBank/DDBJ whole genome shotgun (WGS) entry which is preliminary data.</text>
</comment>
<feature type="transmembrane region" description="Helical" evidence="8">
    <location>
        <begin position="335"/>
        <end position="360"/>
    </location>
</feature>
<dbReference type="SMART" id="SM00387">
    <property type="entry name" value="HATPase_c"/>
    <property type="match status" value="1"/>
</dbReference>
<dbReference type="InterPro" id="IPR003594">
    <property type="entry name" value="HATPase_dom"/>
</dbReference>
<sequence>MQNKIVVWLFLVIFAGIQIWCSSIVFKFPYIGIDVELNHQKEWVITAISKKGVGNNLDIKIGDIVKQVDGKVSDVNPMISRWGAIEQAQKLIIFRDGLEYEVLIDNSNDMTYDIVPLLEEGLCLFMAGLLFVKMRRSKSAQFLAAVFLTCAIIYLSLGASVRGDNVGKFLISNFMILLPIVFFQFLVVFFKEKGNIGLPAWILNYWYSIFIVWTAINALHFYPPLTSTIYKYTGTFTLLCFIAGFLFNISILVSLHFKVRREKSYLSSIVKSVLFSLFISFLPVICFSFIPELIVSYRIIDAVYTSWFILYFPISFAYLIASNQLYDIGLVLRRFGFACLLALVPSGVFTAIFAFLFQNLADEKQILFVFAGSVAMISFVLYSVEYFTTRLEAFLFPRKFRLRTALKKISKNLGVISSFRELKDIVLVDIVQTLEVMGGAIVFRYEHDTEIIAEGDIDAAEVKQLLQTSALSEHPLYTCIEIHRYEQYTSYLVITRNKANTLLGKEEIQWLHLITSYLEVSLENVHLIRKLTAKMQLLASQLPNEQSAQDIQWFRKVMFELQEEERLRIAADLHDTTMQDLFFLKRRFISLLDKYAMNKEDKEHLNNIVNFVEMINNSLRQSCFELNPFLLKEIGLIETVRSYLDKEAYHASFVLKFQEERASAIEAKDLTTKKHIFRIIQELLNNAKKHSHASNVTFTMTVADHAFVLTYEDDGVGFKSTEARRMEIGSSGMGVEQMKGRVLHLNGRLELDSREGAGTKLVVTIPVRETLSV</sequence>
<organism evidence="10 11">
    <name type="scientific">Paenibacillus elgii</name>
    <dbReference type="NCBI Taxonomy" id="189691"/>
    <lineage>
        <taxon>Bacteria</taxon>
        <taxon>Bacillati</taxon>
        <taxon>Bacillota</taxon>
        <taxon>Bacilli</taxon>
        <taxon>Bacillales</taxon>
        <taxon>Paenibacillaceae</taxon>
        <taxon>Paenibacillus</taxon>
    </lineage>
</organism>